<keyword evidence="6" id="KW-0436">Ligase</keyword>
<dbReference type="InterPro" id="IPR002698">
    <property type="entry name" value="FTHF_cligase"/>
</dbReference>
<comment type="cofactor">
    <cofactor evidence="5">
        <name>Mg(2+)</name>
        <dbReference type="ChEBI" id="CHEBI:18420"/>
    </cofactor>
</comment>
<evidence type="ECO:0000313" key="7">
    <source>
        <dbReference type="Proteomes" id="UP000189935"/>
    </source>
</evidence>
<accession>A0A1M6QWS0</accession>
<evidence type="ECO:0000256" key="3">
    <source>
        <dbReference type="ARBA" id="ARBA00022840"/>
    </source>
</evidence>
<dbReference type="AlphaFoldDB" id="A0A1M6QWS0"/>
<dbReference type="PANTHER" id="PTHR23407:SF1">
    <property type="entry name" value="5-FORMYLTETRAHYDROFOLATE CYCLO-LIGASE"/>
    <property type="match status" value="1"/>
</dbReference>
<evidence type="ECO:0000256" key="2">
    <source>
        <dbReference type="ARBA" id="ARBA00022741"/>
    </source>
</evidence>
<dbReference type="GO" id="GO:0005524">
    <property type="term" value="F:ATP binding"/>
    <property type="evidence" value="ECO:0007669"/>
    <property type="project" value="UniProtKB-KW"/>
</dbReference>
<evidence type="ECO:0000256" key="5">
    <source>
        <dbReference type="RuleBase" id="RU361279"/>
    </source>
</evidence>
<comment type="similarity">
    <text evidence="1 5">Belongs to the 5-formyltetrahydrofolate cyclo-ligase family.</text>
</comment>
<dbReference type="PANTHER" id="PTHR23407">
    <property type="entry name" value="ATPASE INHIBITOR/5-FORMYLTETRAHYDROFOLATE CYCLO-LIGASE"/>
    <property type="match status" value="1"/>
</dbReference>
<dbReference type="Pfam" id="PF01812">
    <property type="entry name" value="5-FTHF_cyc-lig"/>
    <property type="match status" value="1"/>
</dbReference>
<gene>
    <name evidence="6" type="ORF">SAMN05444159_2812</name>
</gene>
<evidence type="ECO:0000313" key="6">
    <source>
        <dbReference type="EMBL" id="SHK24626.1"/>
    </source>
</evidence>
<sequence>MTTKLVVAAKAQNRPMSHATASLSKADLRAAALATRDALSGENRAAAADAIASRGLPLALPQGAVVAGYSPIRSEIDPGPLLRKLESLGARLALPAINARGQSLKFRLWHPGDRLLSGPLGILEPSPAAAEIIPDILLVPLAAFDRAGHRIGYGAGHYDRTLAQLRKSRSVTAIGLAFASQEVAVVPALQHDVALDYVLTESKILDFRSS</sequence>
<dbReference type="Gene3D" id="3.40.50.10420">
    <property type="entry name" value="NagB/RpiA/CoA transferase-like"/>
    <property type="match status" value="1"/>
</dbReference>
<proteinExistence type="inferred from homology"/>
<evidence type="ECO:0000256" key="1">
    <source>
        <dbReference type="ARBA" id="ARBA00010638"/>
    </source>
</evidence>
<keyword evidence="2 4" id="KW-0547">Nucleotide-binding</keyword>
<feature type="binding site" evidence="4">
    <location>
        <begin position="25"/>
        <end position="29"/>
    </location>
    <ligand>
        <name>ATP</name>
        <dbReference type="ChEBI" id="CHEBI:30616"/>
    </ligand>
</feature>
<dbReference type="EMBL" id="LT670844">
    <property type="protein sequence ID" value="SHK24626.1"/>
    <property type="molecule type" value="Genomic_DNA"/>
</dbReference>
<dbReference type="InterPro" id="IPR024185">
    <property type="entry name" value="FTHF_cligase-like_sf"/>
</dbReference>
<keyword evidence="5" id="KW-0479">Metal-binding</keyword>
<name>A0A1M6QWS0_9BRAD</name>
<organism evidence="6 7">
    <name type="scientific">Bradyrhizobium lablabi</name>
    <dbReference type="NCBI Taxonomy" id="722472"/>
    <lineage>
        <taxon>Bacteria</taxon>
        <taxon>Pseudomonadati</taxon>
        <taxon>Pseudomonadota</taxon>
        <taxon>Alphaproteobacteria</taxon>
        <taxon>Hyphomicrobiales</taxon>
        <taxon>Nitrobacteraceae</taxon>
        <taxon>Bradyrhizobium</taxon>
    </lineage>
</organism>
<dbReference type="GO" id="GO:0046872">
    <property type="term" value="F:metal ion binding"/>
    <property type="evidence" value="ECO:0007669"/>
    <property type="project" value="UniProtKB-KW"/>
</dbReference>
<dbReference type="EC" id="6.3.3.2" evidence="5"/>
<reference evidence="6 7" key="1">
    <citation type="submission" date="2016-11" db="EMBL/GenBank/DDBJ databases">
        <authorList>
            <person name="Jaros S."/>
            <person name="Januszkiewicz K."/>
            <person name="Wedrychowicz H."/>
        </authorList>
    </citation>
    <scope>NUCLEOTIDE SEQUENCE [LARGE SCALE GENOMIC DNA]</scope>
    <source>
        <strain evidence="6 7">GAS499</strain>
    </source>
</reference>
<feature type="binding site" evidence="4">
    <location>
        <begin position="150"/>
        <end position="158"/>
    </location>
    <ligand>
        <name>ATP</name>
        <dbReference type="ChEBI" id="CHEBI:30616"/>
    </ligand>
</feature>
<comment type="catalytic activity">
    <reaction evidence="5">
        <text>(6S)-5-formyl-5,6,7,8-tetrahydrofolate + ATP = (6R)-5,10-methenyltetrahydrofolate + ADP + phosphate</text>
        <dbReference type="Rhea" id="RHEA:10488"/>
        <dbReference type="ChEBI" id="CHEBI:30616"/>
        <dbReference type="ChEBI" id="CHEBI:43474"/>
        <dbReference type="ChEBI" id="CHEBI:57455"/>
        <dbReference type="ChEBI" id="CHEBI:57457"/>
        <dbReference type="ChEBI" id="CHEBI:456216"/>
        <dbReference type="EC" id="6.3.3.2"/>
    </reaction>
</comment>
<keyword evidence="3 4" id="KW-0067">ATP-binding</keyword>
<protein>
    <recommendedName>
        <fullName evidence="5">5-formyltetrahydrofolate cyclo-ligase</fullName>
        <ecNumber evidence="5">6.3.3.2</ecNumber>
    </recommendedName>
</protein>
<dbReference type="PIRSF" id="PIRSF006806">
    <property type="entry name" value="FTHF_cligase"/>
    <property type="match status" value="1"/>
</dbReference>
<evidence type="ECO:0000256" key="4">
    <source>
        <dbReference type="PIRSR" id="PIRSR006806-1"/>
    </source>
</evidence>
<keyword evidence="5" id="KW-0460">Magnesium</keyword>
<feature type="binding site" evidence="4">
    <location>
        <position position="75"/>
    </location>
    <ligand>
        <name>substrate</name>
    </ligand>
</feature>
<dbReference type="NCBIfam" id="TIGR02727">
    <property type="entry name" value="MTHFS_bact"/>
    <property type="match status" value="1"/>
</dbReference>
<dbReference type="GO" id="GO:0009396">
    <property type="term" value="P:folic acid-containing compound biosynthetic process"/>
    <property type="evidence" value="ECO:0007669"/>
    <property type="project" value="TreeGrafter"/>
</dbReference>
<dbReference type="Proteomes" id="UP000189935">
    <property type="component" value="Chromosome I"/>
</dbReference>
<dbReference type="GO" id="GO:0035999">
    <property type="term" value="P:tetrahydrofolate interconversion"/>
    <property type="evidence" value="ECO:0007669"/>
    <property type="project" value="TreeGrafter"/>
</dbReference>
<dbReference type="GO" id="GO:0030272">
    <property type="term" value="F:5-formyltetrahydrofolate cyclo-ligase activity"/>
    <property type="evidence" value="ECO:0007669"/>
    <property type="project" value="UniProtKB-EC"/>
</dbReference>
<dbReference type="SUPFAM" id="SSF100950">
    <property type="entry name" value="NagB/RpiA/CoA transferase-like"/>
    <property type="match status" value="1"/>
</dbReference>
<dbReference type="InterPro" id="IPR037171">
    <property type="entry name" value="NagB/RpiA_transferase-like"/>
</dbReference>